<dbReference type="Pfam" id="PF01612">
    <property type="entry name" value="DNA_pol_A_exo1"/>
    <property type="match status" value="1"/>
</dbReference>
<dbReference type="Gene3D" id="1.10.150.20">
    <property type="entry name" value="5' to 3' exonuclease, C-terminal subdomain"/>
    <property type="match status" value="2"/>
</dbReference>
<dbReference type="PRINTS" id="PR00868">
    <property type="entry name" value="DNAPOLI"/>
</dbReference>
<evidence type="ECO:0000256" key="16">
    <source>
        <dbReference type="NCBIfam" id="TIGR00593"/>
    </source>
</evidence>
<dbReference type="SMART" id="SM00482">
    <property type="entry name" value="POLAc"/>
    <property type="match status" value="1"/>
</dbReference>
<feature type="domain" description="Exonuclease" evidence="20">
    <location>
        <begin position="346"/>
        <end position="523"/>
    </location>
</feature>
<dbReference type="PANTHER" id="PTHR10133:SF27">
    <property type="entry name" value="DNA POLYMERASE NU"/>
    <property type="match status" value="1"/>
</dbReference>
<feature type="domain" description="5'-3' exonuclease" evidence="19">
    <location>
        <begin position="9"/>
        <end position="269"/>
    </location>
</feature>
<dbReference type="Gene3D" id="3.30.70.370">
    <property type="match status" value="1"/>
</dbReference>
<dbReference type="GO" id="GO:0003887">
    <property type="term" value="F:DNA-directed DNA polymerase activity"/>
    <property type="evidence" value="ECO:0007669"/>
    <property type="project" value="UniProtKB-UniRule"/>
</dbReference>
<evidence type="ECO:0000256" key="5">
    <source>
        <dbReference type="ARBA" id="ARBA00022679"/>
    </source>
</evidence>
<evidence type="ECO:0000256" key="15">
    <source>
        <dbReference type="ARBA" id="ARBA00049244"/>
    </source>
</evidence>
<dbReference type="SMART" id="SM00479">
    <property type="entry name" value="EXOIII"/>
    <property type="match status" value="1"/>
</dbReference>
<dbReference type="EMBL" id="CP000362">
    <property type="protein sequence ID" value="ABG30071.1"/>
    <property type="molecule type" value="Genomic_DNA"/>
</dbReference>
<evidence type="ECO:0000259" key="18">
    <source>
        <dbReference type="SMART" id="SM00474"/>
    </source>
</evidence>
<dbReference type="InterPro" id="IPR012337">
    <property type="entry name" value="RNaseH-like_sf"/>
</dbReference>
<dbReference type="eggNOG" id="COG0749">
    <property type="taxonomic scope" value="Bacteria"/>
</dbReference>
<dbReference type="SUPFAM" id="SSF56672">
    <property type="entry name" value="DNA/RNA polymerases"/>
    <property type="match status" value="1"/>
</dbReference>
<dbReference type="PANTHER" id="PTHR10133">
    <property type="entry name" value="DNA POLYMERASE I"/>
    <property type="match status" value="1"/>
</dbReference>
<evidence type="ECO:0000313" key="23">
    <source>
        <dbReference type="Proteomes" id="UP000007029"/>
    </source>
</evidence>
<keyword evidence="14 17" id="KW-0234">DNA repair</keyword>
<evidence type="ECO:0000256" key="17">
    <source>
        <dbReference type="RuleBase" id="RU004460"/>
    </source>
</evidence>
<dbReference type="EC" id="2.7.7.7" evidence="3 16"/>
<dbReference type="InterPro" id="IPR036397">
    <property type="entry name" value="RNaseH_sf"/>
</dbReference>
<comment type="similarity">
    <text evidence="1 17">Belongs to the DNA polymerase type-A family.</text>
</comment>
<evidence type="ECO:0000256" key="14">
    <source>
        <dbReference type="ARBA" id="ARBA00023204"/>
    </source>
</evidence>
<dbReference type="CDD" id="cd06139">
    <property type="entry name" value="DNA_polA_I_Ecoli_like_exo"/>
    <property type="match status" value="1"/>
</dbReference>
<keyword evidence="11 17" id="KW-0269">Exonuclease</keyword>
<dbReference type="eggNOG" id="COG0258">
    <property type="taxonomic scope" value="Bacteria"/>
</dbReference>
<dbReference type="GO" id="GO:0003677">
    <property type="term" value="F:DNA binding"/>
    <property type="evidence" value="ECO:0007669"/>
    <property type="project" value="UniProtKB-UniRule"/>
</dbReference>
<dbReference type="InterPro" id="IPR029060">
    <property type="entry name" value="PIN-like_dom_sf"/>
</dbReference>
<dbReference type="SMART" id="SM00279">
    <property type="entry name" value="HhH2"/>
    <property type="match status" value="1"/>
</dbReference>
<dbReference type="Gene3D" id="3.30.420.10">
    <property type="entry name" value="Ribonuclease H-like superfamily/Ribonuclease H"/>
    <property type="match status" value="1"/>
</dbReference>
<evidence type="ECO:0000256" key="12">
    <source>
        <dbReference type="ARBA" id="ARBA00022932"/>
    </source>
</evidence>
<dbReference type="Proteomes" id="UP000007029">
    <property type="component" value="Chromosome"/>
</dbReference>
<dbReference type="STRING" id="375451.RD1_0349"/>
<evidence type="ECO:0000256" key="4">
    <source>
        <dbReference type="ARBA" id="ARBA00020311"/>
    </source>
</evidence>
<feature type="domain" description="3'-5' exonuclease" evidence="18">
    <location>
        <begin position="326"/>
        <end position="522"/>
    </location>
</feature>
<gene>
    <name evidence="17 22" type="primary">polA</name>
    <name evidence="22" type="ordered locus">RD1_0349</name>
</gene>
<dbReference type="FunFam" id="3.30.420.10:FF:000026">
    <property type="entry name" value="DNA polymerase I"/>
    <property type="match status" value="1"/>
</dbReference>
<dbReference type="FunFam" id="1.20.1060.10:FF:000001">
    <property type="entry name" value="DNA polymerase I"/>
    <property type="match status" value="1"/>
</dbReference>
<dbReference type="FunFam" id="1.10.150.20:FF:000003">
    <property type="entry name" value="DNA polymerase I"/>
    <property type="match status" value="1"/>
</dbReference>
<dbReference type="HOGENOM" id="CLU_004675_0_0_5"/>
<dbReference type="InterPro" id="IPR018320">
    <property type="entry name" value="DNA_polymerase_1"/>
</dbReference>
<name>Q16D72_ROSDO</name>
<dbReference type="InterPro" id="IPR019760">
    <property type="entry name" value="DNA-dir_DNA_pol_A_CS"/>
</dbReference>
<dbReference type="SUPFAM" id="SSF47807">
    <property type="entry name" value="5' to 3' exonuclease, C-terminal subdomain"/>
    <property type="match status" value="1"/>
</dbReference>
<feature type="domain" description="DNA-directed DNA polymerase family A palm" evidence="21">
    <location>
        <begin position="690"/>
        <end position="893"/>
    </location>
</feature>
<dbReference type="Gene3D" id="1.20.1060.10">
    <property type="entry name" value="Taq DNA Polymerase, Chain T, domain 4"/>
    <property type="match status" value="1"/>
</dbReference>
<sequence>MTNTFGKGHHLHLIDGSAFIFRAYHALPPLTRKSDGLPIGAVSGFCNMLHRYVEGNTGPDAPTHVAVIFDKGSHTFRNDMYDLYKANRDAMPEDLRPQIPLTRRATEAFNIACKEKEGYEADDIIATLAVQARAAGGRCTIISSDKDLMQLVGDGVEMLDAMKNKRIDRDGVFEKFGVYPERVVDVQALAGDSVDNVPGAPGIGIKTAALLINEFGDLDALLERAAEIKQPKRRQTLIDHADQIRLSRRLVLLDEATPLDFTLEDLEVRTPDPDQLMPFLAEMEFRTLTKRIADQLKVEMPEINDTPANAPAAPEIADVPFDKAGYSQVDSAEALQGWIDQIYERGYVAVDTETTGLNEMTAELVGISLCVEPGTACYIPLIHKAAGSDDLFGSDDLAEGQMPLETALEMLKPVLEDESILKIGQNMKYDAKVFAQVGITVAPIDDTMLMSYAMHGGLHGHGMDALSERYLGHTPLPIKPLLGSGKSAITFDKVPLSEAVPYAAEDADVTLRLWQQFKPALHRAQVTKVYETLERPMVAVLADMERAGIKVDRDTLSRMSNAFSQKMAALEDEVYTLVGRKFNVGSPKQLGEILFDEMGLQGGKKGKTGAYATGADVLEDLATEHELPRRILDWRQLSKLKSTYTDALQDHINPDTGRVHTSYSIAGASTGRLASTDPNLQNIPIRSEEGRRIREAFVAEEGKTLVALDYSQIELRILAHIADIPALKTAFDDGQDIHAMTASEMFDVPLDEMTPEIRRQAKAINFGVIYGISGFGLARNLRIPRSEAQGFIDRYFERFPGIRAYMDDTKAFAKEHGYVETLFGRRIHTPNIGAKGPQAGFAARAAINAPIQGTAADVIRRAMIRMPAAIAELPAKMLLQVHDELLFEVDQGAQDALIEAARSVMESAADPVVHLDVKLTVDAGQGPNWAVAH</sequence>
<dbReference type="Pfam" id="PF02739">
    <property type="entry name" value="5_3_exonuc_N"/>
    <property type="match status" value="1"/>
</dbReference>
<dbReference type="SMART" id="SM00474">
    <property type="entry name" value="35EXOc"/>
    <property type="match status" value="1"/>
</dbReference>
<evidence type="ECO:0000259" key="21">
    <source>
        <dbReference type="SMART" id="SM00482"/>
    </source>
</evidence>
<evidence type="ECO:0000256" key="7">
    <source>
        <dbReference type="ARBA" id="ARBA00022705"/>
    </source>
</evidence>
<dbReference type="GO" id="GO:0006261">
    <property type="term" value="P:DNA-templated DNA replication"/>
    <property type="evidence" value="ECO:0007669"/>
    <property type="project" value="UniProtKB-UniRule"/>
</dbReference>
<dbReference type="CDD" id="cd08637">
    <property type="entry name" value="DNA_pol_A_pol_I_C"/>
    <property type="match status" value="1"/>
</dbReference>
<dbReference type="CDD" id="cd09898">
    <property type="entry name" value="H3TH_53EXO"/>
    <property type="match status" value="1"/>
</dbReference>
<keyword evidence="12 17" id="KW-0239">DNA-directed DNA polymerase</keyword>
<dbReference type="InterPro" id="IPR020046">
    <property type="entry name" value="5-3_exonucl_a-hlix_arch_N"/>
</dbReference>
<dbReference type="CDD" id="cd09859">
    <property type="entry name" value="PIN_53EXO"/>
    <property type="match status" value="1"/>
</dbReference>
<dbReference type="FunFam" id="1.10.150.20:FF:000002">
    <property type="entry name" value="DNA polymerase I"/>
    <property type="match status" value="1"/>
</dbReference>
<dbReference type="SUPFAM" id="SSF88723">
    <property type="entry name" value="PIN domain-like"/>
    <property type="match status" value="1"/>
</dbReference>
<evidence type="ECO:0000256" key="13">
    <source>
        <dbReference type="ARBA" id="ARBA00023125"/>
    </source>
</evidence>
<dbReference type="Pfam" id="PF01367">
    <property type="entry name" value="5_3_exonuc"/>
    <property type="match status" value="1"/>
</dbReference>
<keyword evidence="23" id="KW-1185">Reference proteome</keyword>
<dbReference type="PROSITE" id="PS00447">
    <property type="entry name" value="DNA_POLYMERASE_A"/>
    <property type="match status" value="1"/>
</dbReference>
<dbReference type="Gene3D" id="3.40.50.1010">
    <property type="entry name" value="5'-nuclease"/>
    <property type="match status" value="1"/>
</dbReference>
<dbReference type="Pfam" id="PF00476">
    <property type="entry name" value="DNA_pol_A"/>
    <property type="match status" value="1"/>
</dbReference>
<dbReference type="InterPro" id="IPR043502">
    <property type="entry name" value="DNA/RNA_pol_sf"/>
</dbReference>
<comment type="catalytic activity">
    <reaction evidence="15 17">
        <text>DNA(n) + a 2'-deoxyribonucleoside 5'-triphosphate = DNA(n+1) + diphosphate</text>
        <dbReference type="Rhea" id="RHEA:22508"/>
        <dbReference type="Rhea" id="RHEA-COMP:17339"/>
        <dbReference type="Rhea" id="RHEA-COMP:17340"/>
        <dbReference type="ChEBI" id="CHEBI:33019"/>
        <dbReference type="ChEBI" id="CHEBI:61560"/>
        <dbReference type="ChEBI" id="CHEBI:173112"/>
        <dbReference type="EC" id="2.7.7.7"/>
    </reaction>
</comment>
<organism evidence="22 23">
    <name type="scientific">Roseobacter denitrificans (strain ATCC 33942 / OCh 114)</name>
    <name type="common">Erythrobacter sp. (strain OCh 114)</name>
    <name type="synonym">Roseobacter denitrificans</name>
    <dbReference type="NCBI Taxonomy" id="375451"/>
    <lineage>
        <taxon>Bacteria</taxon>
        <taxon>Pseudomonadati</taxon>
        <taxon>Pseudomonadota</taxon>
        <taxon>Alphaproteobacteria</taxon>
        <taxon>Rhodobacterales</taxon>
        <taxon>Roseobacteraceae</taxon>
        <taxon>Roseobacter</taxon>
    </lineage>
</organism>
<evidence type="ECO:0000256" key="11">
    <source>
        <dbReference type="ARBA" id="ARBA00022839"/>
    </source>
</evidence>
<keyword evidence="13 17" id="KW-0238">DNA-binding</keyword>
<dbReference type="FunFam" id="3.40.50.1010:FF:000001">
    <property type="entry name" value="DNA polymerase I"/>
    <property type="match status" value="1"/>
</dbReference>
<evidence type="ECO:0000256" key="9">
    <source>
        <dbReference type="ARBA" id="ARBA00022763"/>
    </source>
</evidence>
<dbReference type="AlphaFoldDB" id="Q16D72"/>
<proteinExistence type="inferred from homology"/>
<dbReference type="KEGG" id="rde:RD1_0349"/>
<dbReference type="InterPro" id="IPR008918">
    <property type="entry name" value="HhH2"/>
</dbReference>
<dbReference type="RefSeq" id="WP_011566693.1">
    <property type="nucleotide sequence ID" value="NC_008209.1"/>
</dbReference>
<keyword evidence="10 17" id="KW-0378">Hydrolase</keyword>
<keyword evidence="7 17" id="KW-0235">DNA replication</keyword>
<dbReference type="GO" id="GO:0008409">
    <property type="term" value="F:5'-3' exonuclease activity"/>
    <property type="evidence" value="ECO:0007669"/>
    <property type="project" value="UniProtKB-UniRule"/>
</dbReference>
<dbReference type="OrthoDB" id="9806424at2"/>
<dbReference type="NCBIfam" id="NF004397">
    <property type="entry name" value="PRK05755.1"/>
    <property type="match status" value="1"/>
</dbReference>
<evidence type="ECO:0000256" key="6">
    <source>
        <dbReference type="ARBA" id="ARBA00022695"/>
    </source>
</evidence>
<comment type="subunit">
    <text evidence="2">Single-chain monomer with multiple functions.</text>
</comment>
<dbReference type="NCBIfam" id="TIGR00593">
    <property type="entry name" value="pola"/>
    <property type="match status" value="1"/>
</dbReference>
<keyword evidence="5 17" id="KW-0808">Transferase</keyword>
<comment type="function">
    <text evidence="17">In addition to polymerase activity, this DNA polymerase exhibits 3'-5' and 5'-3' exonuclease activity.</text>
</comment>
<dbReference type="GO" id="GO:0006302">
    <property type="term" value="P:double-strand break repair"/>
    <property type="evidence" value="ECO:0007669"/>
    <property type="project" value="TreeGrafter"/>
</dbReference>
<dbReference type="InterPro" id="IPR036279">
    <property type="entry name" value="5-3_exonuclease_C_sf"/>
</dbReference>
<evidence type="ECO:0000259" key="20">
    <source>
        <dbReference type="SMART" id="SM00479"/>
    </source>
</evidence>
<reference evidence="22 23" key="1">
    <citation type="journal article" date="2007" name="J. Bacteriol.">
        <title>The complete genome sequence of Roseobacter denitrificans reveals a mixotrophic rather than photosynthetic metabolism.</title>
        <authorList>
            <person name="Swingley W.D."/>
            <person name="Sadekar S."/>
            <person name="Mastrian S.D."/>
            <person name="Matthies H.J."/>
            <person name="Hao J."/>
            <person name="Ramos H."/>
            <person name="Acharya C.R."/>
            <person name="Conrad A.L."/>
            <person name="Taylor H.L."/>
            <person name="Dejesa L.C."/>
            <person name="Shah M.K."/>
            <person name="O'huallachain M.E."/>
            <person name="Lince M.T."/>
            <person name="Blankenship R.E."/>
            <person name="Beatty J.T."/>
            <person name="Touchman J.W."/>
        </authorList>
    </citation>
    <scope>NUCLEOTIDE SEQUENCE [LARGE SCALE GENOMIC DNA]</scope>
    <source>
        <strain evidence="23">ATCC 33942 / OCh 114</strain>
    </source>
</reference>
<keyword evidence="8" id="KW-0540">Nuclease</keyword>
<evidence type="ECO:0000256" key="1">
    <source>
        <dbReference type="ARBA" id="ARBA00007705"/>
    </source>
</evidence>
<keyword evidence="9 17" id="KW-0227">DNA damage</keyword>
<dbReference type="InterPro" id="IPR002298">
    <property type="entry name" value="DNA_polymerase_A"/>
</dbReference>
<dbReference type="GO" id="GO:0008408">
    <property type="term" value="F:3'-5' exonuclease activity"/>
    <property type="evidence" value="ECO:0007669"/>
    <property type="project" value="UniProtKB-UniRule"/>
</dbReference>
<dbReference type="InterPro" id="IPR020045">
    <property type="entry name" value="DNA_polI_H3TH"/>
</dbReference>
<dbReference type="InterPro" id="IPR002421">
    <property type="entry name" value="5-3_exonuclease"/>
</dbReference>
<evidence type="ECO:0000256" key="2">
    <source>
        <dbReference type="ARBA" id="ARBA00011541"/>
    </source>
</evidence>
<evidence type="ECO:0000259" key="19">
    <source>
        <dbReference type="SMART" id="SM00475"/>
    </source>
</evidence>
<protein>
    <recommendedName>
        <fullName evidence="4 16">DNA polymerase I</fullName>
        <ecNumber evidence="3 16">2.7.7.7</ecNumber>
    </recommendedName>
</protein>
<dbReference type="InterPro" id="IPR002562">
    <property type="entry name" value="3'-5'_exonuclease_dom"/>
</dbReference>
<dbReference type="InterPro" id="IPR001098">
    <property type="entry name" value="DNA-dir_DNA_pol_A_palm_dom"/>
</dbReference>
<accession>Q16D72</accession>
<keyword evidence="6 17" id="KW-0548">Nucleotidyltransferase</keyword>
<evidence type="ECO:0000313" key="22">
    <source>
        <dbReference type="EMBL" id="ABG30071.1"/>
    </source>
</evidence>
<evidence type="ECO:0000256" key="8">
    <source>
        <dbReference type="ARBA" id="ARBA00022722"/>
    </source>
</evidence>
<evidence type="ECO:0000256" key="10">
    <source>
        <dbReference type="ARBA" id="ARBA00022801"/>
    </source>
</evidence>
<evidence type="ECO:0000256" key="3">
    <source>
        <dbReference type="ARBA" id="ARBA00012417"/>
    </source>
</evidence>
<dbReference type="SMART" id="SM00475">
    <property type="entry name" value="53EXOc"/>
    <property type="match status" value="1"/>
</dbReference>
<dbReference type="SUPFAM" id="SSF53098">
    <property type="entry name" value="Ribonuclease H-like"/>
    <property type="match status" value="1"/>
</dbReference>
<dbReference type="InterPro" id="IPR013520">
    <property type="entry name" value="Ribonucl_H"/>
</dbReference>